<protein>
    <submittedName>
        <fullName evidence="1">Uncharacterized protein</fullName>
    </submittedName>
</protein>
<name>A0A5D8Z135_9GAMM</name>
<sequence length="103" mass="11368">MEPLLQQAYEALLDLEERFGARLSNRDAILEEIQDGGSSYRIDLASFNGLVRELAASIPDLGPEEALARLVRIRLLSLALEEEFRSLSNSIEKAVSELSGHVA</sequence>
<reference evidence="1 2" key="1">
    <citation type="submission" date="2019-08" db="EMBL/GenBank/DDBJ databases">
        <title>Draft genome sequence of Lysobacter sp. UKS-15.</title>
        <authorList>
            <person name="Im W.-T."/>
        </authorList>
    </citation>
    <scope>NUCLEOTIDE SEQUENCE [LARGE SCALE GENOMIC DNA]</scope>
    <source>
        <strain evidence="1 2">UKS-15</strain>
    </source>
</reference>
<comment type="caution">
    <text evidence="1">The sequence shown here is derived from an EMBL/GenBank/DDBJ whole genome shotgun (WGS) entry which is preliminary data.</text>
</comment>
<keyword evidence="2" id="KW-1185">Reference proteome</keyword>
<dbReference type="Proteomes" id="UP000323164">
    <property type="component" value="Unassembled WGS sequence"/>
</dbReference>
<accession>A0A5D8Z135</accession>
<organism evidence="1 2">
    <name type="scientific">Cognatilysobacter lacus</name>
    <dbReference type="NCBI Taxonomy" id="1643323"/>
    <lineage>
        <taxon>Bacteria</taxon>
        <taxon>Pseudomonadati</taxon>
        <taxon>Pseudomonadota</taxon>
        <taxon>Gammaproteobacteria</taxon>
        <taxon>Lysobacterales</taxon>
        <taxon>Lysobacteraceae</taxon>
        <taxon>Cognatilysobacter</taxon>
    </lineage>
</organism>
<proteinExistence type="predicted"/>
<gene>
    <name evidence="1" type="ORF">FW784_10690</name>
</gene>
<evidence type="ECO:0000313" key="1">
    <source>
        <dbReference type="EMBL" id="TZF87783.1"/>
    </source>
</evidence>
<dbReference type="EMBL" id="VTRV01000125">
    <property type="protein sequence ID" value="TZF87783.1"/>
    <property type="molecule type" value="Genomic_DNA"/>
</dbReference>
<dbReference type="AlphaFoldDB" id="A0A5D8Z135"/>
<dbReference type="RefSeq" id="WP_149353331.1">
    <property type="nucleotide sequence ID" value="NZ_VTRV01000125.1"/>
</dbReference>
<evidence type="ECO:0000313" key="2">
    <source>
        <dbReference type="Proteomes" id="UP000323164"/>
    </source>
</evidence>